<dbReference type="PATRIC" id="fig|864069.3.peg.2793"/>
<evidence type="ECO:0000313" key="2">
    <source>
        <dbReference type="Proteomes" id="UP000003947"/>
    </source>
</evidence>
<dbReference type="InterPro" id="IPR025975">
    <property type="entry name" value="Polysacc_lyase"/>
</dbReference>
<reference evidence="1 2" key="1">
    <citation type="submission" date="2012-02" db="EMBL/GenBank/DDBJ databases">
        <title>Improved High-Quality Draft sequence of Microvirga sp. WSM3557.</title>
        <authorList>
            <consortium name="US DOE Joint Genome Institute"/>
            <person name="Lucas S."/>
            <person name="Han J."/>
            <person name="Lapidus A."/>
            <person name="Cheng J.-F."/>
            <person name="Goodwin L."/>
            <person name="Pitluck S."/>
            <person name="Peters L."/>
            <person name="Zhang X."/>
            <person name="Detter J.C."/>
            <person name="Han C."/>
            <person name="Tapia R."/>
            <person name="Land M."/>
            <person name="Hauser L."/>
            <person name="Kyrpides N."/>
            <person name="Ivanova N."/>
            <person name="Pagani I."/>
            <person name="Brau L."/>
            <person name="Yates R."/>
            <person name="O'Hara G."/>
            <person name="Rui T."/>
            <person name="Howieson J."/>
            <person name="Reeve W."/>
            <person name="Woyke T."/>
        </authorList>
    </citation>
    <scope>NUCLEOTIDE SEQUENCE [LARGE SCALE GENOMIC DNA]</scope>
    <source>
        <strain evidence="1 2">WSM3557</strain>
    </source>
</reference>
<dbReference type="Proteomes" id="UP000003947">
    <property type="component" value="Unassembled WGS sequence"/>
</dbReference>
<keyword evidence="2" id="KW-1185">Reference proteome</keyword>
<dbReference type="EMBL" id="JH660642">
    <property type="protein sequence ID" value="EIM28937.1"/>
    <property type="molecule type" value="Genomic_DNA"/>
</dbReference>
<dbReference type="STRING" id="864069.MicloDRAFT_00025850"/>
<keyword evidence="1" id="KW-0456">Lyase</keyword>
<gene>
    <name evidence="1" type="ORF">MicloDRAFT_00025850</name>
</gene>
<dbReference type="HOGENOM" id="CLU_1052979_0_0_5"/>
<accession>I4YY95</accession>
<dbReference type="GO" id="GO:0016829">
    <property type="term" value="F:lyase activity"/>
    <property type="evidence" value="ECO:0007669"/>
    <property type="project" value="UniProtKB-KW"/>
</dbReference>
<evidence type="ECO:0000313" key="1">
    <source>
        <dbReference type="EMBL" id="EIM28937.1"/>
    </source>
</evidence>
<dbReference type="Gene3D" id="2.60.120.200">
    <property type="match status" value="1"/>
</dbReference>
<dbReference type="Pfam" id="PF14099">
    <property type="entry name" value="Polysacc_lyase"/>
    <property type="match status" value="1"/>
</dbReference>
<proteinExistence type="predicted"/>
<protein>
    <submittedName>
        <fullName evidence="1">Alginate lyase</fullName>
    </submittedName>
</protein>
<dbReference type="RefSeq" id="WP_009491666.1">
    <property type="nucleotide sequence ID" value="NZ_CP141048.1"/>
</dbReference>
<dbReference type="eggNOG" id="COG2931">
    <property type="taxonomic scope" value="Bacteria"/>
</dbReference>
<dbReference type="AlphaFoldDB" id="I4YY95"/>
<sequence length="264" mass="29354" precursor="true">MTVTVISISALALLLIRYQSRALASIATTHLSFSLLQWSASVLEQEVIQYQGMIYRIAASSPHNFQMLDDDILRFEVRRGDRYRSASWTDEEGIERSEMGETSNHKLTGEGSHFHATYKMMIEPGAKNTAQWLVTGQLFTGGTPPFEIKFMGNDKMAVVIKYGTSSSPVEKTIYLDTADIQRGKWYDMEVDVQLDAAGSNGHAYVWRDGAKIANYTGKIGYTNATESHWEMGAYRKSPTGGESFAVNYKDIDLTYGSAGHSDGN</sequence>
<name>I4YY95_9HYPH</name>
<organism evidence="1 2">
    <name type="scientific">Microvirga lotononidis</name>
    <dbReference type="NCBI Taxonomy" id="864069"/>
    <lineage>
        <taxon>Bacteria</taxon>
        <taxon>Pseudomonadati</taxon>
        <taxon>Pseudomonadota</taxon>
        <taxon>Alphaproteobacteria</taxon>
        <taxon>Hyphomicrobiales</taxon>
        <taxon>Methylobacteriaceae</taxon>
        <taxon>Microvirga</taxon>
    </lineage>
</organism>